<keyword evidence="1" id="KW-0812">Transmembrane</keyword>
<keyword evidence="1" id="KW-1133">Transmembrane helix</keyword>
<evidence type="ECO:0000256" key="1">
    <source>
        <dbReference type="SAM" id="Phobius"/>
    </source>
</evidence>
<gene>
    <name evidence="2" type="ORF">FH972_008792</name>
</gene>
<feature type="transmembrane region" description="Helical" evidence="1">
    <location>
        <begin position="6"/>
        <end position="31"/>
    </location>
</feature>
<keyword evidence="3" id="KW-1185">Reference proteome</keyword>
<keyword evidence="1" id="KW-0472">Membrane</keyword>
<dbReference type="PANTHER" id="PTHR33264">
    <property type="entry name" value="EXPRESSED PROTEIN"/>
    <property type="match status" value="1"/>
</dbReference>
<evidence type="ECO:0000313" key="3">
    <source>
        <dbReference type="Proteomes" id="UP000327013"/>
    </source>
</evidence>
<evidence type="ECO:0000313" key="2">
    <source>
        <dbReference type="EMBL" id="KAE8023040.1"/>
    </source>
</evidence>
<dbReference type="EMBL" id="CM017323">
    <property type="protein sequence ID" value="KAE8023040.1"/>
    <property type="molecule type" value="Genomic_DNA"/>
</dbReference>
<dbReference type="OrthoDB" id="1914633at2759"/>
<protein>
    <submittedName>
        <fullName evidence="2">Uncharacterized protein</fullName>
    </submittedName>
</protein>
<proteinExistence type="predicted"/>
<accession>A0A5N6R1E0</accession>
<reference evidence="2 3" key="1">
    <citation type="submission" date="2019-06" db="EMBL/GenBank/DDBJ databases">
        <title>A chromosomal-level reference genome of Carpinus fangiana (Coryloideae, Betulaceae).</title>
        <authorList>
            <person name="Yang X."/>
            <person name="Wang Z."/>
            <person name="Zhang L."/>
            <person name="Hao G."/>
            <person name="Liu J."/>
            <person name="Yang Y."/>
        </authorList>
    </citation>
    <scope>NUCLEOTIDE SEQUENCE [LARGE SCALE GENOMIC DNA]</scope>
    <source>
        <strain evidence="2">Cfa_2016G</strain>
        <tissue evidence="2">Leaf</tissue>
    </source>
</reference>
<name>A0A5N6R1E0_9ROSI</name>
<dbReference type="Proteomes" id="UP000327013">
    <property type="component" value="Chromosome 3"/>
</dbReference>
<sequence length="154" mass="17073">MEDLNMLAADCVVVSCCCQCLIVQIVIFVFLKLPSKLIRKTREYARKKLRQRKEVVLVGGRITGGREMGKYNDGFVGSFGIQVEKLAMDGGHHGCGGSCMEEVEKVLEELSQKGEFAFGSFWGRKGSGSFSSCEFDDINVEYQIIEMIGSFSCT</sequence>
<dbReference type="AlphaFoldDB" id="A0A5N6R1E0"/>
<dbReference type="PANTHER" id="PTHR33264:SF27">
    <property type="entry name" value="TRANSMEMBRANE PROTEIN"/>
    <property type="match status" value="1"/>
</dbReference>
<organism evidence="2 3">
    <name type="scientific">Carpinus fangiana</name>
    <dbReference type="NCBI Taxonomy" id="176857"/>
    <lineage>
        <taxon>Eukaryota</taxon>
        <taxon>Viridiplantae</taxon>
        <taxon>Streptophyta</taxon>
        <taxon>Embryophyta</taxon>
        <taxon>Tracheophyta</taxon>
        <taxon>Spermatophyta</taxon>
        <taxon>Magnoliopsida</taxon>
        <taxon>eudicotyledons</taxon>
        <taxon>Gunneridae</taxon>
        <taxon>Pentapetalae</taxon>
        <taxon>rosids</taxon>
        <taxon>fabids</taxon>
        <taxon>Fagales</taxon>
        <taxon>Betulaceae</taxon>
        <taxon>Carpinus</taxon>
    </lineage>
</organism>